<name>A0A1I4DH28_9HYPH</name>
<dbReference type="PANTHER" id="PTHR33375:SF1">
    <property type="entry name" value="CHROMOSOME-PARTITIONING PROTEIN PARB-RELATED"/>
    <property type="match status" value="1"/>
</dbReference>
<organism evidence="2 3">
    <name type="scientific">Methylocapsa palsarum</name>
    <dbReference type="NCBI Taxonomy" id="1612308"/>
    <lineage>
        <taxon>Bacteria</taxon>
        <taxon>Pseudomonadati</taxon>
        <taxon>Pseudomonadota</taxon>
        <taxon>Alphaproteobacteria</taxon>
        <taxon>Hyphomicrobiales</taxon>
        <taxon>Beijerinckiaceae</taxon>
        <taxon>Methylocapsa</taxon>
    </lineage>
</organism>
<gene>
    <name evidence="2" type="ORF">SAMN05444581_1641</name>
</gene>
<proteinExistence type="predicted"/>
<evidence type="ECO:0000259" key="1">
    <source>
        <dbReference type="SMART" id="SM00470"/>
    </source>
</evidence>
<dbReference type="Pfam" id="PF02195">
    <property type="entry name" value="ParB_N"/>
    <property type="match status" value="1"/>
</dbReference>
<dbReference type="STRING" id="1612308.SAMN05444581_1641"/>
<dbReference type="InterPro" id="IPR003115">
    <property type="entry name" value="ParB_N"/>
</dbReference>
<dbReference type="GO" id="GO:0007059">
    <property type="term" value="P:chromosome segregation"/>
    <property type="evidence" value="ECO:0007669"/>
    <property type="project" value="TreeGrafter"/>
</dbReference>
<sequence>MRRAAKHRPRKRNFEALETPSKLGRHALLPLDELKPNPRNPRKHSREQIRAIARSIEAFGFNAPILIDSNKQLIAGHGRFEAAKLLGRSEIPVICLDHLS</sequence>
<dbReference type="CDD" id="cd16403">
    <property type="entry name" value="ParB_N_like_MT"/>
    <property type="match status" value="1"/>
</dbReference>
<evidence type="ECO:0000313" key="2">
    <source>
        <dbReference type="EMBL" id="SFK92189.1"/>
    </source>
</evidence>
<evidence type="ECO:0000313" key="3">
    <source>
        <dbReference type="Proteomes" id="UP000198755"/>
    </source>
</evidence>
<dbReference type="Proteomes" id="UP000198755">
    <property type="component" value="Unassembled WGS sequence"/>
</dbReference>
<dbReference type="SMART" id="SM00470">
    <property type="entry name" value="ParB"/>
    <property type="match status" value="1"/>
</dbReference>
<feature type="non-terminal residue" evidence="2">
    <location>
        <position position="100"/>
    </location>
</feature>
<dbReference type="EMBL" id="FOSN01000064">
    <property type="protein sequence ID" value="SFK92189.1"/>
    <property type="molecule type" value="Genomic_DNA"/>
</dbReference>
<reference evidence="2 3" key="1">
    <citation type="submission" date="2016-10" db="EMBL/GenBank/DDBJ databases">
        <authorList>
            <person name="de Groot N.N."/>
        </authorList>
    </citation>
    <scope>NUCLEOTIDE SEQUENCE [LARGE SCALE GENOMIC DNA]</scope>
    <source>
        <strain evidence="2 3">NE2</strain>
    </source>
</reference>
<keyword evidence="3" id="KW-1185">Reference proteome</keyword>
<feature type="domain" description="ParB-like N-terminal" evidence="1">
    <location>
        <begin position="27"/>
        <end position="99"/>
    </location>
</feature>
<dbReference type="InterPro" id="IPR050336">
    <property type="entry name" value="Chromosome_partition/occlusion"/>
</dbReference>
<dbReference type="SUPFAM" id="SSF110849">
    <property type="entry name" value="ParB/Sulfiredoxin"/>
    <property type="match status" value="1"/>
</dbReference>
<dbReference type="AlphaFoldDB" id="A0A1I4DH28"/>
<protein>
    <submittedName>
        <fullName evidence="2">ParB/RepB/Spo0J family partition protein</fullName>
    </submittedName>
</protein>
<dbReference type="InterPro" id="IPR036086">
    <property type="entry name" value="ParB/Sulfiredoxin_sf"/>
</dbReference>
<dbReference type="GO" id="GO:0005694">
    <property type="term" value="C:chromosome"/>
    <property type="evidence" value="ECO:0007669"/>
    <property type="project" value="TreeGrafter"/>
</dbReference>
<dbReference type="PANTHER" id="PTHR33375">
    <property type="entry name" value="CHROMOSOME-PARTITIONING PROTEIN PARB-RELATED"/>
    <property type="match status" value="1"/>
</dbReference>
<dbReference type="Gene3D" id="3.90.1530.10">
    <property type="entry name" value="Conserved hypothetical protein from pyrococcus furiosus pfu- 392566-001, ParB domain"/>
    <property type="match status" value="1"/>
</dbReference>
<accession>A0A1I4DH28</accession>